<dbReference type="EMBL" id="BLKM01000504">
    <property type="protein sequence ID" value="GFG34785.1"/>
    <property type="molecule type" value="Genomic_DNA"/>
</dbReference>
<feature type="region of interest" description="Disordered" evidence="1">
    <location>
        <begin position="192"/>
        <end position="222"/>
    </location>
</feature>
<sequence>MGGTACGQIEGPTMAMAPVSQDDELPKTICYKCVSALEQSYNLWKVSSESEAVLKNFSSKAKQDLPEGNMQYKSFCSSPHTKASQANNRKLLLPTGVPIIVESDSEEEQMLQMTVPRTLSALRGISNEQMYTKWLWESDTVMMDTSPDFLESLSEPSTGTGDTSPDFLESLSEPPAAIRLCLYQTNFPWRQNRLGPDQNQNMTTNSSASILQPLAKPAQNIR</sequence>
<dbReference type="AlphaFoldDB" id="A0A6L2PWE0"/>
<keyword evidence="3" id="KW-1185">Reference proteome</keyword>
<name>A0A6L2PWE0_COPFO</name>
<evidence type="ECO:0000313" key="3">
    <source>
        <dbReference type="Proteomes" id="UP000502823"/>
    </source>
</evidence>
<proteinExistence type="predicted"/>
<feature type="compositionally biased region" description="Polar residues" evidence="1">
    <location>
        <begin position="197"/>
        <end position="210"/>
    </location>
</feature>
<reference evidence="3" key="1">
    <citation type="submission" date="2020-01" db="EMBL/GenBank/DDBJ databases">
        <title>Draft genome sequence of the Termite Coptotermes fromosanus.</title>
        <authorList>
            <person name="Itakura S."/>
            <person name="Yosikawa Y."/>
            <person name="Umezawa K."/>
        </authorList>
    </citation>
    <scope>NUCLEOTIDE SEQUENCE [LARGE SCALE GENOMIC DNA]</scope>
</reference>
<evidence type="ECO:0000313" key="2">
    <source>
        <dbReference type="EMBL" id="GFG34785.1"/>
    </source>
</evidence>
<organism evidence="2 3">
    <name type="scientific">Coptotermes formosanus</name>
    <name type="common">Formosan subterranean termite</name>
    <dbReference type="NCBI Taxonomy" id="36987"/>
    <lineage>
        <taxon>Eukaryota</taxon>
        <taxon>Metazoa</taxon>
        <taxon>Ecdysozoa</taxon>
        <taxon>Arthropoda</taxon>
        <taxon>Hexapoda</taxon>
        <taxon>Insecta</taxon>
        <taxon>Pterygota</taxon>
        <taxon>Neoptera</taxon>
        <taxon>Polyneoptera</taxon>
        <taxon>Dictyoptera</taxon>
        <taxon>Blattodea</taxon>
        <taxon>Blattoidea</taxon>
        <taxon>Termitoidae</taxon>
        <taxon>Rhinotermitidae</taxon>
        <taxon>Coptotermes</taxon>
    </lineage>
</organism>
<evidence type="ECO:0008006" key="4">
    <source>
        <dbReference type="Google" id="ProtNLM"/>
    </source>
</evidence>
<dbReference type="Proteomes" id="UP000502823">
    <property type="component" value="Unassembled WGS sequence"/>
</dbReference>
<accession>A0A6L2PWE0</accession>
<evidence type="ECO:0000256" key="1">
    <source>
        <dbReference type="SAM" id="MobiDB-lite"/>
    </source>
</evidence>
<comment type="caution">
    <text evidence="2">The sequence shown here is derived from an EMBL/GenBank/DDBJ whole genome shotgun (WGS) entry which is preliminary data.</text>
</comment>
<dbReference type="OrthoDB" id="8192993at2759"/>
<feature type="region of interest" description="Disordered" evidence="1">
    <location>
        <begin position="150"/>
        <end position="170"/>
    </location>
</feature>
<feature type="compositionally biased region" description="Polar residues" evidence="1">
    <location>
        <begin position="154"/>
        <end position="163"/>
    </location>
</feature>
<gene>
    <name evidence="2" type="ORF">Cfor_12048</name>
</gene>
<dbReference type="InParanoid" id="A0A6L2PWE0"/>
<protein>
    <recommendedName>
        <fullName evidence="4">ZAD domain-containing protein</fullName>
    </recommendedName>
</protein>